<evidence type="ECO:0000259" key="17">
    <source>
        <dbReference type="PROSITE" id="PS51198"/>
    </source>
</evidence>
<dbReference type="InterPro" id="IPR038726">
    <property type="entry name" value="PDDEXK_AddAB-type"/>
</dbReference>
<dbReference type="InterPro" id="IPR014016">
    <property type="entry name" value="UvrD-like_ATP-bd"/>
</dbReference>
<accession>A0ABW4L015</accession>
<evidence type="ECO:0000256" key="9">
    <source>
        <dbReference type="ARBA" id="ARBA00023204"/>
    </source>
</evidence>
<evidence type="ECO:0000256" key="12">
    <source>
        <dbReference type="ARBA" id="ARBA00034808"/>
    </source>
</evidence>
<protein>
    <recommendedName>
        <fullName evidence="12">DNA 3'-5' helicase</fullName>
        <ecNumber evidence="12">5.6.2.4</ecNumber>
    </recommendedName>
    <alternativeName>
        <fullName evidence="13">DNA 3'-5' helicase II</fullName>
    </alternativeName>
</protein>
<evidence type="ECO:0000256" key="8">
    <source>
        <dbReference type="ARBA" id="ARBA00023125"/>
    </source>
</evidence>
<dbReference type="Pfam" id="PF13361">
    <property type="entry name" value="UvrD_C"/>
    <property type="match status" value="1"/>
</dbReference>
<evidence type="ECO:0000256" key="14">
    <source>
        <dbReference type="ARBA" id="ARBA00048988"/>
    </source>
</evidence>
<dbReference type="Gene3D" id="1.10.486.10">
    <property type="entry name" value="PCRA, domain 4"/>
    <property type="match status" value="1"/>
</dbReference>
<dbReference type="Gene3D" id="3.90.320.10">
    <property type="match status" value="1"/>
</dbReference>
<dbReference type="EC" id="5.6.2.4" evidence="12"/>
<keyword evidence="20" id="KW-1185">Reference proteome</keyword>
<dbReference type="Pfam" id="PF00580">
    <property type="entry name" value="UvrD-helicase"/>
    <property type="match status" value="1"/>
</dbReference>
<evidence type="ECO:0000256" key="15">
    <source>
        <dbReference type="PROSITE-ProRule" id="PRU00560"/>
    </source>
</evidence>
<keyword evidence="8" id="KW-0238">DNA-binding</keyword>
<dbReference type="SUPFAM" id="SSF52540">
    <property type="entry name" value="P-loop containing nucleoside triphosphate hydrolases"/>
    <property type="match status" value="1"/>
</dbReference>
<feature type="binding site" evidence="15">
    <location>
        <begin position="33"/>
        <end position="40"/>
    </location>
    <ligand>
        <name>ATP</name>
        <dbReference type="ChEBI" id="CHEBI:30616"/>
    </ligand>
</feature>
<evidence type="ECO:0000259" key="18">
    <source>
        <dbReference type="PROSITE" id="PS51217"/>
    </source>
</evidence>
<name>A0ABW4L015_9BURK</name>
<evidence type="ECO:0000256" key="2">
    <source>
        <dbReference type="ARBA" id="ARBA00022741"/>
    </source>
</evidence>
<keyword evidence="2 15" id="KW-0547">Nucleotide-binding</keyword>
<dbReference type="EMBL" id="JBHUEJ010000036">
    <property type="protein sequence ID" value="MFD1711898.1"/>
    <property type="molecule type" value="Genomic_DNA"/>
</dbReference>
<dbReference type="InterPro" id="IPR011604">
    <property type="entry name" value="PDDEXK-like_dom_sf"/>
</dbReference>
<dbReference type="PROSITE" id="PS51217">
    <property type="entry name" value="UVRD_HELICASE_CTER"/>
    <property type="match status" value="1"/>
</dbReference>
<keyword evidence="1" id="KW-0540">Nuclease</keyword>
<dbReference type="InterPro" id="IPR000212">
    <property type="entry name" value="DNA_helicase_UvrD/REP"/>
</dbReference>
<evidence type="ECO:0000313" key="20">
    <source>
        <dbReference type="Proteomes" id="UP001597304"/>
    </source>
</evidence>
<sequence>MSNPAYEHNGAPCTREAFYAIACDPRRSVAVEACAGAGKTWMLVSRILRALLEGAEPQEILAITFTKKAAGEMRERLQQWLSDFARPRPADADKGSPAETEAAWHQRLVNELIMRGIDLQPATDKREQLQNLYKALLAYGRTVQIRTFHSWFAALLRSAPLQVLQDLGLPSAYELLEDDQDAVAEVWRRYLGQVARDESLRADYAALVQALGRSRTHAALESALARRVEFALADEVGCVDSAVPAFDAVYPRLAGVAAPSDWLLVREPGRALLTAAADALAPGARTYAEAGAKLRQALADQNWPGVQDALLTKGGEPRRFSDKLAAIADVRAAQEELLALLKAEHQQTARDHHLRMARLTRPMIAALSQLKRERGWVDMSDVERAALTLLSDPFLSGWVQERLDARVRHLLIDEFQDTNPLQWQALHAWLESYVGAGGGQTPPSVFIVGDPKQSIYRFRRADPRVFTAAQDFVVHALGGDRLACDHTHRNATRVLGSVNDVMLAAQTAGEFSGYRAHTTQSAVTGAVDALPLIPRPPKAARGGDDGGEDQGPAWRDSLSTPRVALEEKLGMLEARQAARWIAARVANGRAPKDIMVLARKRRPLGLLQTELRQLGIACEQPEQQVLGELAPVKDVLALVDALVSPGNDLALAQALKSPLFGLDDVALTQIALAVQAERSAAPDQAAPAWLDALPKVKLPAQYAVGLHADLMIYQAWLLSLPPHDALQAIYSHRDALARFAAAAPPAERDHTVAQLRALLGAALQVQGGRFLTAYQWVRALRRQRLMAPRHAAPEAVQLLTVHGAKGLEAEEVLLVDSAAGLANRGEPGALIDWPGDAAAPTQFVFLANTNAPPPSAADLAGEEAAAQAREELNALYVAMTRARQRLVLSGVTPHHVPASSWWQRIEPLADTLDAPDSAPAATPDPASSPNRFCMLDLPPALQPIARTAPENVAHGVATDATPVTEKTDASRLGEAMHWLLENAADGPGGWRAERLTQALTRFALSADQAARADALARRIYTGAGAWAWSPDHVLEAFNEVELTHQGERLRIDRLVRRRATDDEPEAWWVLDYKSAAHPERDATLQAQLSRYRAAVEQLYPGQVVRVAFLSGEGRVVG</sequence>
<comment type="catalytic activity">
    <reaction evidence="14">
        <text>ATP + H2O = ADP + phosphate + H(+)</text>
        <dbReference type="Rhea" id="RHEA:13065"/>
        <dbReference type="ChEBI" id="CHEBI:15377"/>
        <dbReference type="ChEBI" id="CHEBI:15378"/>
        <dbReference type="ChEBI" id="CHEBI:30616"/>
        <dbReference type="ChEBI" id="CHEBI:43474"/>
        <dbReference type="ChEBI" id="CHEBI:456216"/>
        <dbReference type="EC" id="5.6.2.4"/>
    </reaction>
</comment>
<dbReference type="Pfam" id="PF12705">
    <property type="entry name" value="PDDEXK_1"/>
    <property type="match status" value="1"/>
</dbReference>
<keyword evidence="4 15" id="KW-0378">Hydrolase</keyword>
<evidence type="ECO:0000256" key="6">
    <source>
        <dbReference type="ARBA" id="ARBA00022839"/>
    </source>
</evidence>
<evidence type="ECO:0000256" key="7">
    <source>
        <dbReference type="ARBA" id="ARBA00022840"/>
    </source>
</evidence>
<keyword evidence="10" id="KW-0413">Isomerase</keyword>
<reference evidence="20" key="1">
    <citation type="journal article" date="2019" name="Int. J. Syst. Evol. Microbiol.">
        <title>The Global Catalogue of Microorganisms (GCM) 10K type strain sequencing project: providing services to taxonomists for standard genome sequencing and annotation.</title>
        <authorList>
            <consortium name="The Broad Institute Genomics Platform"/>
            <consortium name="The Broad Institute Genome Sequencing Center for Infectious Disease"/>
            <person name="Wu L."/>
            <person name="Ma J."/>
        </authorList>
    </citation>
    <scope>NUCLEOTIDE SEQUENCE [LARGE SCALE GENOMIC DNA]</scope>
    <source>
        <strain evidence="20">LMG 29247</strain>
    </source>
</reference>
<evidence type="ECO:0000256" key="16">
    <source>
        <dbReference type="SAM" id="MobiDB-lite"/>
    </source>
</evidence>
<dbReference type="RefSeq" id="WP_147912496.1">
    <property type="nucleotide sequence ID" value="NZ_JBHUEJ010000036.1"/>
</dbReference>
<proteinExistence type="predicted"/>
<dbReference type="PROSITE" id="PS51198">
    <property type="entry name" value="UVRD_HELICASE_ATP_BIND"/>
    <property type="match status" value="1"/>
</dbReference>
<keyword evidence="7 15" id="KW-0067">ATP-binding</keyword>
<evidence type="ECO:0000256" key="10">
    <source>
        <dbReference type="ARBA" id="ARBA00023235"/>
    </source>
</evidence>
<keyword evidence="6" id="KW-0269">Exonuclease</keyword>
<evidence type="ECO:0000256" key="5">
    <source>
        <dbReference type="ARBA" id="ARBA00022806"/>
    </source>
</evidence>
<keyword evidence="5 15" id="KW-0347">Helicase</keyword>
<evidence type="ECO:0000313" key="19">
    <source>
        <dbReference type="EMBL" id="MFD1711898.1"/>
    </source>
</evidence>
<evidence type="ECO:0000256" key="1">
    <source>
        <dbReference type="ARBA" id="ARBA00022722"/>
    </source>
</evidence>
<evidence type="ECO:0000256" key="3">
    <source>
        <dbReference type="ARBA" id="ARBA00022763"/>
    </source>
</evidence>
<comment type="catalytic activity">
    <reaction evidence="11">
        <text>Couples ATP hydrolysis with the unwinding of duplex DNA by translocating in the 3'-5' direction.</text>
        <dbReference type="EC" id="5.6.2.4"/>
    </reaction>
</comment>
<dbReference type="InterPro" id="IPR027417">
    <property type="entry name" value="P-loop_NTPase"/>
</dbReference>
<evidence type="ECO:0000256" key="4">
    <source>
        <dbReference type="ARBA" id="ARBA00022801"/>
    </source>
</evidence>
<keyword evidence="9" id="KW-0234">DNA repair</keyword>
<dbReference type="Gene3D" id="3.40.50.300">
    <property type="entry name" value="P-loop containing nucleotide triphosphate hydrolases"/>
    <property type="match status" value="3"/>
</dbReference>
<feature type="domain" description="UvrD-like helicase ATP-binding" evidence="17">
    <location>
        <begin position="12"/>
        <end position="491"/>
    </location>
</feature>
<gene>
    <name evidence="19" type="ORF">ACFSF0_14900</name>
</gene>
<dbReference type="Proteomes" id="UP001597304">
    <property type="component" value="Unassembled WGS sequence"/>
</dbReference>
<dbReference type="InterPro" id="IPR014017">
    <property type="entry name" value="DNA_helicase_UvrD-like_C"/>
</dbReference>
<comment type="caution">
    <text evidence="19">The sequence shown here is derived from an EMBL/GenBank/DDBJ whole genome shotgun (WGS) entry which is preliminary data.</text>
</comment>
<keyword evidence="3" id="KW-0227">DNA damage</keyword>
<evidence type="ECO:0000256" key="11">
    <source>
        <dbReference type="ARBA" id="ARBA00034617"/>
    </source>
</evidence>
<feature type="domain" description="UvrD-like helicase C-terminal" evidence="18">
    <location>
        <begin position="534"/>
        <end position="806"/>
    </location>
</feature>
<organism evidence="19 20">
    <name type="scientific">Ottowia flava</name>
    <dbReference type="NCBI Taxonomy" id="2675430"/>
    <lineage>
        <taxon>Bacteria</taxon>
        <taxon>Pseudomonadati</taxon>
        <taxon>Pseudomonadota</taxon>
        <taxon>Betaproteobacteria</taxon>
        <taxon>Burkholderiales</taxon>
        <taxon>Comamonadaceae</taxon>
        <taxon>Ottowia</taxon>
    </lineage>
</organism>
<dbReference type="GO" id="GO:0008854">
    <property type="term" value="F:exodeoxyribonuclease V activity"/>
    <property type="evidence" value="ECO:0007669"/>
    <property type="project" value="UniProtKB-EC"/>
</dbReference>
<evidence type="ECO:0000256" key="13">
    <source>
        <dbReference type="ARBA" id="ARBA00034923"/>
    </source>
</evidence>
<dbReference type="PANTHER" id="PTHR11070">
    <property type="entry name" value="UVRD / RECB / PCRA DNA HELICASE FAMILY MEMBER"/>
    <property type="match status" value="1"/>
</dbReference>
<feature type="region of interest" description="Disordered" evidence="16">
    <location>
        <begin position="533"/>
        <end position="558"/>
    </location>
</feature>
<dbReference type="PANTHER" id="PTHR11070:SF2">
    <property type="entry name" value="ATP-DEPENDENT DNA HELICASE SRS2"/>
    <property type="match status" value="1"/>
</dbReference>